<dbReference type="AlphaFoldDB" id="A0A8E2AQD4"/>
<gene>
    <name evidence="1" type="ORF">OBBRIDRAFT_837384</name>
</gene>
<proteinExistence type="predicted"/>
<dbReference type="Proteomes" id="UP000250043">
    <property type="component" value="Unassembled WGS sequence"/>
</dbReference>
<dbReference type="OrthoDB" id="3258324at2759"/>
<keyword evidence="2" id="KW-1185">Reference proteome</keyword>
<accession>A0A8E2AQD4</accession>
<name>A0A8E2AQD4_9APHY</name>
<protein>
    <submittedName>
        <fullName evidence="1">Uncharacterized protein</fullName>
    </submittedName>
</protein>
<reference evidence="1 2" key="1">
    <citation type="submission" date="2016-07" db="EMBL/GenBank/DDBJ databases">
        <title>Draft genome of the white-rot fungus Obba rivulosa 3A-2.</title>
        <authorList>
            <consortium name="DOE Joint Genome Institute"/>
            <person name="Miettinen O."/>
            <person name="Riley R."/>
            <person name="Acob R."/>
            <person name="Barry K."/>
            <person name="Cullen D."/>
            <person name="De Vries R."/>
            <person name="Hainaut M."/>
            <person name="Hatakka A."/>
            <person name="Henrissat B."/>
            <person name="Hilden K."/>
            <person name="Kuo R."/>
            <person name="Labutti K."/>
            <person name="Lipzen A."/>
            <person name="Makela M.R."/>
            <person name="Sandor L."/>
            <person name="Spatafora J.W."/>
            <person name="Grigoriev I.V."/>
            <person name="Hibbett D.S."/>
        </authorList>
    </citation>
    <scope>NUCLEOTIDE SEQUENCE [LARGE SCALE GENOMIC DNA]</scope>
    <source>
        <strain evidence="1 2">3A-2</strain>
    </source>
</reference>
<organism evidence="1 2">
    <name type="scientific">Obba rivulosa</name>
    <dbReference type="NCBI Taxonomy" id="1052685"/>
    <lineage>
        <taxon>Eukaryota</taxon>
        <taxon>Fungi</taxon>
        <taxon>Dikarya</taxon>
        <taxon>Basidiomycota</taxon>
        <taxon>Agaricomycotina</taxon>
        <taxon>Agaricomycetes</taxon>
        <taxon>Polyporales</taxon>
        <taxon>Gelatoporiaceae</taxon>
        <taxon>Obba</taxon>
    </lineage>
</organism>
<sequence length="502" mass="58013">MPAPLSLTRTRRRLASVLRKAFRKEGSRSSQSCDIEDQELPFLPPELWNLIIQQACLSLHDPLDTSQELSFIDATHNQLGTYRATMSIKTSLSLVSKKWRDLTRKYLYEFIWISHAAQAKALAHTLLLEYCDTTNSSGNYIRRLHIETLALERCAPADLRTILDYAPNLSIYSDHHSVQRNRLDTMPDPRCSPEAILSLVTHPRIRRLSWTSYDDVPFEVRMSPFLSNLATRLEYLELSSYSHNFRTIFAQSLADSQDRAITQMDVCLPSLRALKVSLDNDTFAVLASWTMPELTNLSVVSADFSYTGSGFSRFFQAHGAKLRQLELGHSSSLIEEHYLTTPQHLLLMQQHQQQHPVPLAEWCPNLREFICSADAEWHWRSPNWIAPHILLPAHPTVELIGIRDIDLRLREDTDLPAAHTPYFSLYEQLSSLLQRDAFPNLRFVRDLSLESHYMRSVRPDRRVALFWTRVMERCQERMVWLEDCNGINLTLRGLQRACLLQD</sequence>
<evidence type="ECO:0000313" key="1">
    <source>
        <dbReference type="EMBL" id="OCH87454.1"/>
    </source>
</evidence>
<evidence type="ECO:0000313" key="2">
    <source>
        <dbReference type="Proteomes" id="UP000250043"/>
    </source>
</evidence>
<dbReference type="EMBL" id="KV722485">
    <property type="protein sequence ID" value="OCH87454.1"/>
    <property type="molecule type" value="Genomic_DNA"/>
</dbReference>